<dbReference type="EMBL" id="JBBEGL010000003">
    <property type="protein sequence ID" value="MEJ2887742.1"/>
    <property type="molecule type" value="Genomic_DNA"/>
</dbReference>
<accession>A0ABU8N5T9</accession>
<keyword evidence="2" id="KW-1185">Reference proteome</keyword>
<dbReference type="SUPFAM" id="SSF51735">
    <property type="entry name" value="NAD(P)-binding Rossmann-fold domains"/>
    <property type="match status" value="1"/>
</dbReference>
<dbReference type="RefSeq" id="WP_337714189.1">
    <property type="nucleotide sequence ID" value="NZ_JBBEGL010000003.1"/>
</dbReference>
<dbReference type="Gene3D" id="3.40.50.720">
    <property type="entry name" value="NAD(P)-binding Rossmann-like Domain"/>
    <property type="match status" value="1"/>
</dbReference>
<dbReference type="Pfam" id="PF00106">
    <property type="entry name" value="adh_short"/>
    <property type="match status" value="1"/>
</dbReference>
<protein>
    <submittedName>
        <fullName evidence="1">SDR family NAD(P)-dependent oxidoreductase</fullName>
    </submittedName>
</protein>
<name>A0ABU8N5T9_9PSEU</name>
<dbReference type="PANTHER" id="PTHR43431:SF1">
    <property type="entry name" value="OS08G0476300 PROTEIN"/>
    <property type="match status" value="1"/>
</dbReference>
<dbReference type="Proteomes" id="UP001370100">
    <property type="component" value="Unassembled WGS sequence"/>
</dbReference>
<gene>
    <name evidence="1" type="ORF">WCD41_14880</name>
</gene>
<proteinExistence type="predicted"/>
<dbReference type="InterPro" id="IPR036291">
    <property type="entry name" value="NAD(P)-bd_dom_sf"/>
</dbReference>
<reference evidence="1 2" key="1">
    <citation type="submission" date="2024-03" db="EMBL/GenBank/DDBJ databases">
        <title>Actinomycetospora sp. OC33-EN06, a novel actinomycete isolated from wild orchid (Aerides multiflora).</title>
        <authorList>
            <person name="Suriyachadkun C."/>
        </authorList>
    </citation>
    <scope>NUCLEOTIDE SEQUENCE [LARGE SCALE GENOMIC DNA]</scope>
    <source>
        <strain evidence="1 2">OC33-EN06</strain>
    </source>
</reference>
<dbReference type="InterPro" id="IPR002347">
    <property type="entry name" value="SDR_fam"/>
</dbReference>
<evidence type="ECO:0000313" key="2">
    <source>
        <dbReference type="Proteomes" id="UP001370100"/>
    </source>
</evidence>
<dbReference type="PANTHER" id="PTHR43431">
    <property type="entry name" value="OXIDOREDUCTASE, SHORT CHAIN DEHYDROGENASE/REDUCTASE FAMILY (AFU_ORTHOLOGUE AFUA_5G14000)"/>
    <property type="match status" value="1"/>
</dbReference>
<sequence>MDSPADNPRALPVTVIVGATSKWQPDGPNTRFVHGREVGQDLPVERRWGLGGALAHRFAREGHHVVLTTRRRANAESLAATIDQDGGSCSVVELDVGTASSVADAFTTIRTRAGDPEVLIYNAGYMAGRELPEDQELLEHFPDELFEEAVATACRGPFLVAKEVLPAMRQRGSGSILFSNNQYSLRGRKRSTGQSLYYPRTMMRALAQALTEEYSEHGVHVANVVVDGFIDSPGTRALPALQERPDLLIDPVAIADAFHYLHRQDRSCWTHELQLTAASGPVSV</sequence>
<evidence type="ECO:0000313" key="1">
    <source>
        <dbReference type="EMBL" id="MEJ2887742.1"/>
    </source>
</evidence>
<comment type="caution">
    <text evidence="1">The sequence shown here is derived from an EMBL/GenBank/DDBJ whole genome shotgun (WGS) entry which is preliminary data.</text>
</comment>
<organism evidence="1 2">
    <name type="scientific">Actinomycetospora aeridis</name>
    <dbReference type="NCBI Taxonomy" id="3129231"/>
    <lineage>
        <taxon>Bacteria</taxon>
        <taxon>Bacillati</taxon>
        <taxon>Actinomycetota</taxon>
        <taxon>Actinomycetes</taxon>
        <taxon>Pseudonocardiales</taxon>
        <taxon>Pseudonocardiaceae</taxon>
        <taxon>Actinomycetospora</taxon>
    </lineage>
</organism>